<evidence type="ECO:0000313" key="1">
    <source>
        <dbReference type="EMBL" id="QNO51916.1"/>
    </source>
</evidence>
<proteinExistence type="predicted"/>
<dbReference type="InterPro" id="IPR016155">
    <property type="entry name" value="Mopterin_synth/thiamin_S_b"/>
</dbReference>
<accession>A0A7G9YV82</accession>
<dbReference type="InterPro" id="IPR053833">
    <property type="entry name" value="SAMP2"/>
</dbReference>
<sequence>MKILADKEEEKRIEVLQDDTYENVLEKLKINPEEVIVLRDGKPVPEDETVAVDKNEISIVILRIVSGG</sequence>
<organism evidence="1">
    <name type="scientific">Candidatus Methanophagaceae archaeon ANME-1 ERB6</name>
    <dbReference type="NCBI Taxonomy" id="2759912"/>
    <lineage>
        <taxon>Archaea</taxon>
        <taxon>Methanobacteriati</taxon>
        <taxon>Methanobacteriota</taxon>
        <taxon>Stenosarchaea group</taxon>
        <taxon>Methanomicrobia</taxon>
        <taxon>Candidatus Methanophagales</taxon>
        <taxon>Candidatus Methanophagaceae</taxon>
    </lineage>
</organism>
<dbReference type="AlphaFoldDB" id="A0A7G9YV82"/>
<dbReference type="EMBL" id="MT631489">
    <property type="protein sequence ID" value="QNO51916.1"/>
    <property type="molecule type" value="Genomic_DNA"/>
</dbReference>
<name>A0A7G9YV82_9EURY</name>
<gene>
    <name evidence="1" type="primary">samp2</name>
    <name evidence="1" type="ORF">LCNDFJBK_00002</name>
</gene>
<protein>
    <submittedName>
        <fullName evidence="1">Small archaeal modifier protein 2</fullName>
    </submittedName>
</protein>
<dbReference type="Pfam" id="PF21965">
    <property type="entry name" value="SAMP2"/>
    <property type="match status" value="1"/>
</dbReference>
<dbReference type="SUPFAM" id="SSF54285">
    <property type="entry name" value="MoaD/ThiS"/>
    <property type="match status" value="1"/>
</dbReference>
<dbReference type="Gene3D" id="3.10.20.30">
    <property type="match status" value="1"/>
</dbReference>
<reference evidence="1" key="1">
    <citation type="submission" date="2020-06" db="EMBL/GenBank/DDBJ databases">
        <title>Unique genomic features of the anaerobic methanotrophic archaea.</title>
        <authorList>
            <person name="Chadwick G.L."/>
            <person name="Skennerton C.T."/>
            <person name="Laso-Perez R."/>
            <person name="Leu A.O."/>
            <person name="Speth D.R."/>
            <person name="Yu H."/>
            <person name="Morgan-Lang C."/>
            <person name="Hatzenpichler R."/>
            <person name="Goudeau D."/>
            <person name="Malmstrom R."/>
            <person name="Brazelton W.J."/>
            <person name="Woyke T."/>
            <person name="Hallam S.J."/>
            <person name="Tyson G.W."/>
            <person name="Wegener G."/>
            <person name="Boetius A."/>
            <person name="Orphan V."/>
        </authorList>
    </citation>
    <scope>NUCLEOTIDE SEQUENCE</scope>
</reference>
<dbReference type="InterPro" id="IPR012675">
    <property type="entry name" value="Beta-grasp_dom_sf"/>
</dbReference>